<dbReference type="EMBL" id="FNAC01000011">
    <property type="protein sequence ID" value="SDC98347.1"/>
    <property type="molecule type" value="Genomic_DNA"/>
</dbReference>
<proteinExistence type="predicted"/>
<sequence length="566" mass="64701">MSNPTKWCFWIFLLYVHPLMGQEGYVLGWELETEKTVNWETFNSEEARVKGLDSLKQQFALSGFLGSSWEKVYDQNDSLRVRFYLGPKVETLQLKNGNLPSGLISQSEWGVLSLDKYSLLVKDILTKLENTGHPFASIRMDSVRLDSGRLSGKLMLDQGPLILWDSIGINSSSKTNPKYLQRLSGIEVGDVFSQRQLDESALRLSRSPYFELQGKPQAIFRLQKAQPTFLLRERNANVIDGIIGLLPNENDPGKVLVTGQLDLRLYHLGGRGRDVILKWQRFNEQTQSLDLRVKESFIFNSGIDLSGEFSLLKQDTSFIKRELGLNVGFRANQNFYLTFFTKRQASDLLASSGFQGLDRLPDFADFRWNEYGIKLEGDWLDQPIFPRRGFRFGLDFATGNKRILQNTALPEELYEGLNLNTPQYALQLDMEKHFFVKSFWGMFFRSASGLIQNENLFLNDLYRIGGLQSIRGFNENNFFASTYSYLTMEQRLFFDRESYLLIFVDAGILENPNFGGRKDKPVAVGAGLNLDTGNGLFRFIYAVGKSNEQAFSLSLSKIHFGYLARF</sequence>
<evidence type="ECO:0000313" key="5">
    <source>
        <dbReference type="Proteomes" id="UP000199060"/>
    </source>
</evidence>
<evidence type="ECO:0000259" key="3">
    <source>
        <dbReference type="Pfam" id="PF01103"/>
    </source>
</evidence>
<dbReference type="Gene3D" id="2.40.160.50">
    <property type="entry name" value="membrane protein fhac: a member of the omp85/tpsb transporter family"/>
    <property type="match status" value="1"/>
</dbReference>
<evidence type="ECO:0000313" key="4">
    <source>
        <dbReference type="EMBL" id="SDC98347.1"/>
    </source>
</evidence>
<feature type="domain" description="Bacterial surface antigen (D15)" evidence="3">
    <location>
        <begin position="270"/>
        <end position="556"/>
    </location>
</feature>
<dbReference type="GO" id="GO:0019867">
    <property type="term" value="C:outer membrane"/>
    <property type="evidence" value="ECO:0007669"/>
    <property type="project" value="InterPro"/>
</dbReference>
<dbReference type="Pfam" id="PF01103">
    <property type="entry name" value="Omp85"/>
    <property type="match status" value="1"/>
</dbReference>
<evidence type="ECO:0000256" key="2">
    <source>
        <dbReference type="ARBA" id="ARBA00023136"/>
    </source>
</evidence>
<dbReference type="STRING" id="686796.SAMN04488104_101133"/>
<evidence type="ECO:0000256" key="1">
    <source>
        <dbReference type="ARBA" id="ARBA00004370"/>
    </source>
</evidence>
<reference evidence="5" key="1">
    <citation type="submission" date="2016-10" db="EMBL/GenBank/DDBJ databases">
        <authorList>
            <person name="Varghese N."/>
            <person name="Submissions S."/>
        </authorList>
    </citation>
    <scope>NUCLEOTIDE SEQUENCE [LARGE SCALE GENOMIC DNA]</scope>
    <source>
        <strain evidence="5">DSM 23095</strain>
    </source>
</reference>
<name>A0A1G6R2V6_9BACT</name>
<protein>
    <submittedName>
        <fullName evidence="4">Surface antigen</fullName>
    </submittedName>
</protein>
<comment type="subcellular location">
    <subcellularLocation>
        <location evidence="1">Membrane</location>
    </subcellularLocation>
</comment>
<dbReference type="RefSeq" id="WP_092824037.1">
    <property type="nucleotide sequence ID" value="NZ_FNAC01000011.1"/>
</dbReference>
<dbReference type="Gene3D" id="3.10.20.310">
    <property type="entry name" value="membrane protein fhac"/>
    <property type="match status" value="1"/>
</dbReference>
<organism evidence="4 5">
    <name type="scientific">Algoriphagus faecimaris</name>
    <dbReference type="NCBI Taxonomy" id="686796"/>
    <lineage>
        <taxon>Bacteria</taxon>
        <taxon>Pseudomonadati</taxon>
        <taxon>Bacteroidota</taxon>
        <taxon>Cytophagia</taxon>
        <taxon>Cytophagales</taxon>
        <taxon>Cyclobacteriaceae</taxon>
        <taxon>Algoriphagus</taxon>
    </lineage>
</organism>
<dbReference type="AlphaFoldDB" id="A0A1G6R2V6"/>
<keyword evidence="5" id="KW-1185">Reference proteome</keyword>
<dbReference type="OrthoDB" id="9811416at2"/>
<keyword evidence="2" id="KW-0472">Membrane</keyword>
<dbReference type="Proteomes" id="UP000199060">
    <property type="component" value="Unassembled WGS sequence"/>
</dbReference>
<dbReference type="InterPro" id="IPR000184">
    <property type="entry name" value="Bac_surfAg_D15"/>
</dbReference>
<gene>
    <name evidence="4" type="ORF">SAMN04488104_101133</name>
</gene>
<accession>A0A1G6R2V6</accession>